<sequence length="69" mass="7948">MEICNEFQLMHSHSHCGNAEILFHVENDKYVKLSLINKTRVRSNSKTYAHKYSPNRPTATAIIPVYDQG</sequence>
<keyword evidence="2" id="KW-1185">Reference proteome</keyword>
<name>A0A1A9VAV1_GLOAU</name>
<dbReference type="EnsemblMetazoa" id="GAUT031369-RA">
    <property type="protein sequence ID" value="GAUT031369-PA"/>
    <property type="gene ID" value="GAUT031369"/>
</dbReference>
<dbReference type="VEuPathDB" id="VectorBase:GAUT031369"/>
<evidence type="ECO:0000313" key="1">
    <source>
        <dbReference type="EnsemblMetazoa" id="GAUT031369-PA"/>
    </source>
</evidence>
<dbReference type="AlphaFoldDB" id="A0A1A9VAV1"/>
<reference evidence="1" key="1">
    <citation type="submission" date="2020-05" db="UniProtKB">
        <authorList>
            <consortium name="EnsemblMetazoa"/>
        </authorList>
    </citation>
    <scope>IDENTIFICATION</scope>
    <source>
        <strain evidence="1">TTRI</strain>
    </source>
</reference>
<organism evidence="1 2">
    <name type="scientific">Glossina austeni</name>
    <name type="common">Savannah tsetse fly</name>
    <dbReference type="NCBI Taxonomy" id="7395"/>
    <lineage>
        <taxon>Eukaryota</taxon>
        <taxon>Metazoa</taxon>
        <taxon>Ecdysozoa</taxon>
        <taxon>Arthropoda</taxon>
        <taxon>Hexapoda</taxon>
        <taxon>Insecta</taxon>
        <taxon>Pterygota</taxon>
        <taxon>Neoptera</taxon>
        <taxon>Endopterygota</taxon>
        <taxon>Diptera</taxon>
        <taxon>Brachycera</taxon>
        <taxon>Muscomorpha</taxon>
        <taxon>Hippoboscoidea</taxon>
        <taxon>Glossinidae</taxon>
        <taxon>Glossina</taxon>
    </lineage>
</organism>
<accession>A0A1A9VAV1</accession>
<proteinExistence type="predicted"/>
<dbReference type="Proteomes" id="UP000078200">
    <property type="component" value="Unassembled WGS sequence"/>
</dbReference>
<protein>
    <submittedName>
        <fullName evidence="1">Uncharacterized protein</fullName>
    </submittedName>
</protein>
<evidence type="ECO:0000313" key="2">
    <source>
        <dbReference type="Proteomes" id="UP000078200"/>
    </source>
</evidence>